<name>A0AA48H412_9RHOB</name>
<dbReference type="KEGG" id="rmai:MACH21_06170"/>
<dbReference type="RefSeq" id="WP_338274310.1">
    <property type="nucleotide sequence ID" value="NZ_AP027266.1"/>
</dbReference>
<evidence type="ECO:0000313" key="1">
    <source>
        <dbReference type="EMBL" id="BDW84440.1"/>
    </source>
</evidence>
<reference evidence="1 2" key="1">
    <citation type="submission" date="2023-01" db="EMBL/GenBank/DDBJ databases">
        <title>Complete genome sequence of Roseicyclus marinus strain Dej080120_10.</title>
        <authorList>
            <person name="Ueki S."/>
            <person name="Maruyama F."/>
        </authorList>
    </citation>
    <scope>NUCLEOTIDE SEQUENCE [LARGE SCALE GENOMIC DNA]</scope>
    <source>
        <strain evidence="1 2">Dej080120_10</strain>
    </source>
</reference>
<dbReference type="AlphaFoldDB" id="A0AA48H412"/>
<organism evidence="1 2">
    <name type="scientific">Roseicyclus marinus</name>
    <dbReference type="NCBI Taxonomy" id="2161673"/>
    <lineage>
        <taxon>Bacteria</taxon>
        <taxon>Pseudomonadati</taxon>
        <taxon>Pseudomonadota</taxon>
        <taxon>Alphaproteobacteria</taxon>
        <taxon>Rhodobacterales</taxon>
        <taxon>Roseobacteraceae</taxon>
        <taxon>Roseicyclus</taxon>
    </lineage>
</organism>
<keyword evidence="2" id="KW-1185">Reference proteome</keyword>
<sequence length="218" mass="24004">MPLRNRVLPTGEIVANPARGLFTGNRGILHGPDRTLGPRRWTHPHWITCALTHPRGLYHGPMPDRRWTALFFLDEAVALAAGHRPCAECRRVAYTRFRTAWSLAFGTRPRAPEIDASLHQARVTRARAQLRHQAPARDLPDGSFLLWQGRVHLVLGDSLLPFSPAGYGAPLDRPTAPVTVLTPRPTLAVLTAGYRPVLHPSAGAGPESFQNLAARSRP</sequence>
<protein>
    <submittedName>
        <fullName evidence="1">Uncharacterized protein</fullName>
    </submittedName>
</protein>
<dbReference type="EMBL" id="AP027266">
    <property type="protein sequence ID" value="BDW84440.1"/>
    <property type="molecule type" value="Genomic_DNA"/>
</dbReference>
<accession>A0AA48H412</accession>
<proteinExistence type="predicted"/>
<gene>
    <name evidence="1" type="ORF">MACH21_06170</name>
</gene>
<evidence type="ECO:0000313" key="2">
    <source>
        <dbReference type="Proteomes" id="UP001337723"/>
    </source>
</evidence>
<dbReference type="Proteomes" id="UP001337723">
    <property type="component" value="Chromosome"/>
</dbReference>